<evidence type="ECO:0000256" key="18">
    <source>
        <dbReference type="PIRSR" id="PIRSR600823-5"/>
    </source>
</evidence>
<dbReference type="InterPro" id="IPR019793">
    <property type="entry name" value="Peroxidases_heam-ligand_BS"/>
</dbReference>
<accession>A0AAP0IAE3</accession>
<feature type="domain" description="Plant heme peroxidase family profile" evidence="20">
    <location>
        <begin position="35"/>
        <end position="327"/>
    </location>
</feature>
<evidence type="ECO:0000256" key="9">
    <source>
        <dbReference type="ARBA" id="ARBA00022837"/>
    </source>
</evidence>
<feature type="binding site" evidence="16">
    <location>
        <position position="201"/>
    </location>
    <ligand>
        <name>Ca(2+)</name>
        <dbReference type="ChEBI" id="CHEBI:29108"/>
        <label>2</label>
    </ligand>
</feature>
<feature type="chain" id="PRO_5042668528" description="Peroxidase" evidence="19">
    <location>
        <begin position="28"/>
        <end position="364"/>
    </location>
</feature>
<feature type="binding site" description="axial binding residue" evidence="16">
    <location>
        <position position="200"/>
    </location>
    <ligand>
        <name>heme b</name>
        <dbReference type="ChEBI" id="CHEBI:60344"/>
    </ligand>
    <ligandPart>
        <name>Fe</name>
        <dbReference type="ChEBI" id="CHEBI:18248"/>
    </ligandPart>
</feature>
<evidence type="ECO:0000256" key="6">
    <source>
        <dbReference type="ARBA" id="ARBA00022617"/>
    </source>
</evidence>
<name>A0AAP0IAE3_9MAGN</name>
<dbReference type="GO" id="GO:0046872">
    <property type="term" value="F:metal ion binding"/>
    <property type="evidence" value="ECO:0007669"/>
    <property type="project" value="UniProtKB-UniRule"/>
</dbReference>
<evidence type="ECO:0000256" key="11">
    <source>
        <dbReference type="ARBA" id="ARBA00023004"/>
    </source>
</evidence>
<dbReference type="InterPro" id="IPR010255">
    <property type="entry name" value="Haem_peroxidase_sf"/>
</dbReference>
<dbReference type="InterPro" id="IPR019794">
    <property type="entry name" value="Peroxidases_AS"/>
</dbReference>
<feature type="binding site" evidence="16">
    <location>
        <position position="77"/>
    </location>
    <ligand>
        <name>Ca(2+)</name>
        <dbReference type="ChEBI" id="CHEBI:29108"/>
        <label>1</label>
    </ligand>
</feature>
<dbReference type="PROSITE" id="PS50873">
    <property type="entry name" value="PEROXIDASE_4"/>
    <property type="match status" value="1"/>
</dbReference>
<evidence type="ECO:0000256" key="4">
    <source>
        <dbReference type="ARBA" id="ARBA00012313"/>
    </source>
</evidence>
<dbReference type="Pfam" id="PF00141">
    <property type="entry name" value="peroxidase"/>
    <property type="match status" value="1"/>
</dbReference>
<dbReference type="InterPro" id="IPR002016">
    <property type="entry name" value="Haem_peroxidase"/>
</dbReference>
<dbReference type="PRINTS" id="PR00461">
    <property type="entry name" value="PLPEROXIDASE"/>
</dbReference>
<feature type="site" description="Transition state stabilizer" evidence="17">
    <location>
        <position position="72"/>
    </location>
</feature>
<evidence type="ECO:0000256" key="2">
    <source>
        <dbReference type="ARBA" id="ARBA00004613"/>
    </source>
</evidence>
<feature type="binding site" evidence="16">
    <location>
        <position position="82"/>
    </location>
    <ligand>
        <name>Ca(2+)</name>
        <dbReference type="ChEBI" id="CHEBI:29108"/>
        <label>1</label>
    </ligand>
</feature>
<protein>
    <recommendedName>
        <fullName evidence="4 19">Peroxidase</fullName>
        <ecNumber evidence="4 19">1.11.1.7</ecNumber>
    </recommendedName>
</protein>
<evidence type="ECO:0000256" key="13">
    <source>
        <dbReference type="ARBA" id="ARBA00023180"/>
    </source>
</evidence>
<proteinExistence type="inferred from homology"/>
<dbReference type="InterPro" id="IPR000823">
    <property type="entry name" value="Peroxidase_pln"/>
</dbReference>
<dbReference type="GO" id="GO:0006979">
    <property type="term" value="P:response to oxidative stress"/>
    <property type="evidence" value="ECO:0007669"/>
    <property type="project" value="UniProtKB-UniRule"/>
</dbReference>
<keyword evidence="13" id="KW-0325">Glycoprotein</keyword>
<evidence type="ECO:0000259" key="20">
    <source>
        <dbReference type="PROSITE" id="PS50873"/>
    </source>
</evidence>
<dbReference type="Gene3D" id="1.10.420.10">
    <property type="entry name" value="Peroxidase, domain 2"/>
    <property type="match status" value="1"/>
</dbReference>
<feature type="binding site" evidence="16">
    <location>
        <position position="86"/>
    </location>
    <ligand>
        <name>Ca(2+)</name>
        <dbReference type="ChEBI" id="CHEBI:29108"/>
        <label>1</label>
    </ligand>
</feature>
<keyword evidence="5 19" id="KW-0575">Peroxidase</keyword>
<comment type="similarity">
    <text evidence="19">Belongs to the peroxidase family. Classical plant (class III) peroxidase subfamily.</text>
</comment>
<feature type="disulfide bond" evidence="18">
    <location>
        <begin position="127"/>
        <end position="323"/>
    </location>
</feature>
<feature type="binding site" evidence="16">
    <location>
        <position position="80"/>
    </location>
    <ligand>
        <name>Ca(2+)</name>
        <dbReference type="ChEBI" id="CHEBI:29108"/>
        <label>1</label>
    </ligand>
</feature>
<dbReference type="CDD" id="cd00693">
    <property type="entry name" value="secretory_peroxidase"/>
    <property type="match status" value="1"/>
</dbReference>
<dbReference type="SUPFAM" id="SSF48113">
    <property type="entry name" value="Heme-dependent peroxidases"/>
    <property type="match status" value="1"/>
</dbReference>
<dbReference type="FunFam" id="1.10.420.10:FF:000006">
    <property type="entry name" value="Peroxidase"/>
    <property type="match status" value="1"/>
</dbReference>
<gene>
    <name evidence="21" type="ORF">Scep_018700</name>
</gene>
<dbReference type="PRINTS" id="PR00458">
    <property type="entry name" value="PEROXIDASE"/>
</dbReference>
<keyword evidence="6 19" id="KW-0349">Heme</keyword>
<evidence type="ECO:0000256" key="15">
    <source>
        <dbReference type="PIRSR" id="PIRSR600823-2"/>
    </source>
</evidence>
<evidence type="ECO:0000256" key="3">
    <source>
        <dbReference type="ARBA" id="ARBA00006873"/>
    </source>
</evidence>
<feature type="disulfide bond" evidence="18">
    <location>
        <begin position="207"/>
        <end position="234"/>
    </location>
</feature>
<feature type="disulfide bond" evidence="18">
    <location>
        <begin position="78"/>
        <end position="83"/>
    </location>
</feature>
<dbReference type="PANTHER" id="PTHR31517:SF48">
    <property type="entry name" value="PEROXIDASE 16-RELATED"/>
    <property type="match status" value="1"/>
</dbReference>
<feature type="disulfide bond" evidence="18">
    <location>
        <begin position="45"/>
        <end position="121"/>
    </location>
</feature>
<evidence type="ECO:0000256" key="17">
    <source>
        <dbReference type="PIRSR" id="PIRSR600823-4"/>
    </source>
</evidence>
<dbReference type="FunFam" id="1.10.520.10:FF:000009">
    <property type="entry name" value="Peroxidase"/>
    <property type="match status" value="1"/>
</dbReference>
<keyword evidence="19" id="KW-0376">Hydrogen peroxide</keyword>
<evidence type="ECO:0000256" key="1">
    <source>
        <dbReference type="ARBA" id="ARBA00000189"/>
    </source>
</evidence>
<dbReference type="EC" id="1.11.1.7" evidence="4 19"/>
<dbReference type="GO" id="GO:0140825">
    <property type="term" value="F:lactoperoxidase activity"/>
    <property type="evidence" value="ECO:0007669"/>
    <property type="project" value="UniProtKB-EC"/>
</dbReference>
<comment type="function">
    <text evidence="19">Removal of H(2)O(2), oxidation of toxic reductants, biosynthesis and degradation of lignin, suberization, auxin catabolism, response to environmental stresses such as wounding, pathogen attack and oxidative stress.</text>
</comment>
<feature type="binding site" evidence="15">
    <location>
        <position position="170"/>
    </location>
    <ligand>
        <name>substrate</name>
    </ligand>
</feature>
<comment type="cofactor">
    <cofactor evidence="16 19">
        <name>Ca(2+)</name>
        <dbReference type="ChEBI" id="CHEBI:29108"/>
    </cofactor>
    <text evidence="16 19">Binds 2 calcium ions per subunit.</text>
</comment>
<evidence type="ECO:0000256" key="19">
    <source>
        <dbReference type="RuleBase" id="RU362060"/>
    </source>
</evidence>
<evidence type="ECO:0000313" key="22">
    <source>
        <dbReference type="Proteomes" id="UP001419268"/>
    </source>
</evidence>
<dbReference type="GO" id="GO:0005576">
    <property type="term" value="C:extracellular region"/>
    <property type="evidence" value="ECO:0007669"/>
    <property type="project" value="UniProtKB-SubCell"/>
</dbReference>
<evidence type="ECO:0000256" key="16">
    <source>
        <dbReference type="PIRSR" id="PIRSR600823-3"/>
    </source>
</evidence>
<comment type="caution">
    <text evidence="21">The sequence shown here is derived from an EMBL/GenBank/DDBJ whole genome shotgun (WGS) entry which is preliminary data.</text>
</comment>
<dbReference type="PROSITE" id="PS00435">
    <property type="entry name" value="PEROXIDASE_1"/>
    <property type="match status" value="1"/>
</dbReference>
<evidence type="ECO:0000256" key="8">
    <source>
        <dbReference type="ARBA" id="ARBA00022729"/>
    </source>
</evidence>
<dbReference type="Proteomes" id="UP001419268">
    <property type="component" value="Unassembled WGS sequence"/>
</dbReference>
<dbReference type="PANTHER" id="PTHR31517">
    <property type="match status" value="1"/>
</dbReference>
<dbReference type="InterPro" id="IPR033905">
    <property type="entry name" value="Secretory_peroxidase"/>
</dbReference>
<comment type="cofactor">
    <cofactor evidence="16 19">
        <name>heme b</name>
        <dbReference type="ChEBI" id="CHEBI:60344"/>
    </cofactor>
    <text evidence="16 19">Binds 1 heme b (iron(II)-protoporphyrin IX) group per subunit.</text>
</comment>
<dbReference type="GO" id="GO:0020037">
    <property type="term" value="F:heme binding"/>
    <property type="evidence" value="ECO:0007669"/>
    <property type="project" value="UniProtKB-UniRule"/>
</dbReference>
<feature type="binding site" evidence="16">
    <location>
        <position position="84"/>
    </location>
    <ligand>
        <name>Ca(2+)</name>
        <dbReference type="ChEBI" id="CHEBI:29108"/>
        <label>1</label>
    </ligand>
</feature>
<dbReference type="EMBL" id="JBBNAG010000008">
    <property type="protein sequence ID" value="KAK9111181.1"/>
    <property type="molecule type" value="Genomic_DNA"/>
</dbReference>
<dbReference type="GO" id="GO:0042744">
    <property type="term" value="P:hydrogen peroxide catabolic process"/>
    <property type="evidence" value="ECO:0007669"/>
    <property type="project" value="UniProtKB-KW"/>
</dbReference>
<evidence type="ECO:0000256" key="10">
    <source>
        <dbReference type="ARBA" id="ARBA00023002"/>
    </source>
</evidence>
<keyword evidence="22" id="KW-1185">Reference proteome</keyword>
<evidence type="ECO:0000256" key="7">
    <source>
        <dbReference type="ARBA" id="ARBA00022723"/>
    </source>
</evidence>
<evidence type="ECO:0000256" key="5">
    <source>
        <dbReference type="ARBA" id="ARBA00022559"/>
    </source>
</evidence>
<comment type="subcellular location">
    <subcellularLocation>
        <location evidence="2 19">Secreted</location>
    </subcellularLocation>
</comment>
<organism evidence="21 22">
    <name type="scientific">Stephania cephalantha</name>
    <dbReference type="NCBI Taxonomy" id="152367"/>
    <lineage>
        <taxon>Eukaryota</taxon>
        <taxon>Viridiplantae</taxon>
        <taxon>Streptophyta</taxon>
        <taxon>Embryophyta</taxon>
        <taxon>Tracheophyta</taxon>
        <taxon>Spermatophyta</taxon>
        <taxon>Magnoliopsida</taxon>
        <taxon>Ranunculales</taxon>
        <taxon>Menispermaceae</taxon>
        <taxon>Menispermoideae</taxon>
        <taxon>Cissampelideae</taxon>
        <taxon>Stephania</taxon>
    </lineage>
</organism>
<evidence type="ECO:0000313" key="21">
    <source>
        <dbReference type="EMBL" id="KAK9111181.1"/>
    </source>
</evidence>
<keyword evidence="12 18" id="KW-1015">Disulfide bond</keyword>
<keyword evidence="7 16" id="KW-0479">Metal-binding</keyword>
<feature type="binding site" evidence="16">
    <location>
        <position position="247"/>
    </location>
    <ligand>
        <name>Ca(2+)</name>
        <dbReference type="ChEBI" id="CHEBI:29108"/>
        <label>2</label>
    </ligand>
</feature>
<evidence type="ECO:0000256" key="14">
    <source>
        <dbReference type="PIRSR" id="PIRSR600823-1"/>
    </source>
</evidence>
<evidence type="ECO:0000256" key="12">
    <source>
        <dbReference type="ARBA" id="ARBA00023157"/>
    </source>
</evidence>
<sequence length="364" mass="40428">MASSSSSVLPLLLFSSLLLLSLPLFEAQQPPIVRGLSWTFYRSSCPNVEKIVRDHLKDVFRRDITQAAGLLRIHFHDCFVRGCDGSVLLDGSEQEAPPNLSLRKEAFRIINDLRAKVHQACGRVVSCADIVAIAARDSVELSGGPKYRVPLGRKDGQHIVTLDETLRNLPPFFGNTSTVLGFFTAKNLDLTDLVALSGGHTIGVGHCSAIVDRLYPIQDPIMERNYADRLKTLCPFPNSTEGSFPLDLRSPNRFDNKYYVDLMNRQSLFRSDQDLYTDTRTKPIVEKYAVDEKAFLDQFVASMVKMGQISVLTGGEGEIRANCSVRNNPVRMPEDGDHDELIRTLVSESSDGDEIEEDGMSAAF</sequence>
<dbReference type="Gene3D" id="1.10.520.10">
    <property type="match status" value="1"/>
</dbReference>
<comment type="similarity">
    <text evidence="3">Belongs to the peroxidase family. Ascorbate peroxidase subfamily.</text>
</comment>
<keyword evidence="8 19" id="KW-0732">Signal</keyword>
<keyword evidence="10 19" id="KW-0560">Oxidoreductase</keyword>
<reference evidence="21 22" key="1">
    <citation type="submission" date="2024-01" db="EMBL/GenBank/DDBJ databases">
        <title>Genome assemblies of Stephania.</title>
        <authorList>
            <person name="Yang L."/>
        </authorList>
    </citation>
    <scope>NUCLEOTIDE SEQUENCE [LARGE SCALE GENOMIC DNA]</scope>
    <source>
        <strain evidence="21">JXDWG</strain>
        <tissue evidence="21">Leaf</tissue>
    </source>
</reference>
<keyword evidence="11 16" id="KW-0408">Iron</keyword>
<keyword evidence="9 16" id="KW-0106">Calcium</keyword>
<dbReference type="AlphaFoldDB" id="A0AAP0IAE3"/>
<feature type="signal peptide" evidence="19">
    <location>
        <begin position="1"/>
        <end position="27"/>
    </location>
</feature>
<feature type="binding site" evidence="16">
    <location>
        <position position="93"/>
    </location>
    <ligand>
        <name>Ca(2+)</name>
        <dbReference type="ChEBI" id="CHEBI:29108"/>
        <label>1</label>
    </ligand>
</feature>
<comment type="catalytic activity">
    <reaction evidence="1 19">
        <text>2 a phenolic donor + H2O2 = 2 a phenolic radical donor + 2 H2O</text>
        <dbReference type="Rhea" id="RHEA:56136"/>
        <dbReference type="ChEBI" id="CHEBI:15377"/>
        <dbReference type="ChEBI" id="CHEBI:16240"/>
        <dbReference type="ChEBI" id="CHEBI:139520"/>
        <dbReference type="ChEBI" id="CHEBI:139521"/>
        <dbReference type="EC" id="1.11.1.7"/>
    </reaction>
</comment>
<dbReference type="PROSITE" id="PS00436">
    <property type="entry name" value="PEROXIDASE_2"/>
    <property type="match status" value="1"/>
</dbReference>
<feature type="active site" description="Proton acceptor" evidence="14">
    <location>
        <position position="76"/>
    </location>
</feature>
<feature type="binding site" evidence="16">
    <location>
        <position position="255"/>
    </location>
    <ligand>
        <name>Ca(2+)</name>
        <dbReference type="ChEBI" id="CHEBI:29108"/>
        <label>2</label>
    </ligand>
</feature>
<keyword evidence="19" id="KW-0964">Secreted</keyword>